<protein>
    <submittedName>
        <fullName evidence="1">Replisome organizer</fullName>
    </submittedName>
</protein>
<proteinExistence type="predicted"/>
<evidence type="ECO:0000313" key="1">
    <source>
        <dbReference type="EMBL" id="DAD81087.1"/>
    </source>
</evidence>
<reference evidence="1" key="1">
    <citation type="journal article" date="2021" name="Proc. Natl. Acad. Sci. U.S.A.">
        <title>A Catalog of Tens of Thousands of Viruses from Human Metagenomes Reveals Hidden Associations with Chronic Diseases.</title>
        <authorList>
            <person name="Tisza M.J."/>
            <person name="Buck C.B."/>
        </authorList>
    </citation>
    <scope>NUCLEOTIDE SEQUENCE</scope>
    <source>
        <strain evidence="1">Ctq1q8</strain>
    </source>
</reference>
<organism evidence="1">
    <name type="scientific">Siphoviridae sp. ctq1q8</name>
    <dbReference type="NCBI Taxonomy" id="2826467"/>
    <lineage>
        <taxon>Viruses</taxon>
        <taxon>Duplodnaviria</taxon>
        <taxon>Heunggongvirae</taxon>
        <taxon>Uroviricota</taxon>
        <taxon>Caudoviricetes</taxon>
    </lineage>
</organism>
<accession>A0A8S5MG89</accession>
<sequence>MPNRIIKESIRTSDSINDLTWFEEVLFYRLMVSCDDYGRFDARIPIIKGSCFPLKNVTDNQIENALNKLSSAGIVTTYTVEEKPYLQIVAWEKHQTIRAKKSKYPSLNEADAQIITHESTCKQVISDVPVIQSNPNPNQNTINTLCKADANALFERLWKAYPNKRGKGQVSDAKKKKISEIGEEEMQRAMARYIEDLKQEDWRKPQNGSTFFNSGYVDYLDANYEKPEAVVKKPTNNQFHNFEERDYNYDELEKQLFERQMGG</sequence>
<name>A0A8S5MG89_9CAUD</name>
<dbReference type="EMBL" id="BK014895">
    <property type="protein sequence ID" value="DAD81087.1"/>
    <property type="molecule type" value="Genomic_DNA"/>
</dbReference>